<evidence type="ECO:0000313" key="3">
    <source>
        <dbReference type="Proteomes" id="UP000663555"/>
    </source>
</evidence>
<dbReference type="SUPFAM" id="SSF110857">
    <property type="entry name" value="Gamma-glutamyl cyclotransferase-like"/>
    <property type="match status" value="1"/>
</dbReference>
<dbReference type="PANTHER" id="PTHR12935:SF0">
    <property type="entry name" value="GAMMA-GLUTAMYLCYCLOTRANSFERASE"/>
    <property type="match status" value="1"/>
</dbReference>
<dbReference type="InterPro" id="IPR017939">
    <property type="entry name" value="G-Glutamylcylcotransferase"/>
</dbReference>
<dbReference type="EMBL" id="CP071247">
    <property type="protein sequence ID" value="QSP94680.1"/>
    <property type="molecule type" value="Genomic_DNA"/>
</dbReference>
<dbReference type="RefSeq" id="WP_206643900.1">
    <property type="nucleotide sequence ID" value="NZ_CP071247.1"/>
</dbReference>
<dbReference type="Proteomes" id="UP000663555">
    <property type="component" value="Chromosome"/>
</dbReference>
<organism evidence="2 3">
    <name type="scientific">Marinobacter salinisoli</name>
    <dbReference type="NCBI Taxonomy" id="2769486"/>
    <lineage>
        <taxon>Bacteria</taxon>
        <taxon>Pseudomonadati</taxon>
        <taxon>Pseudomonadota</taxon>
        <taxon>Gammaproteobacteria</taxon>
        <taxon>Pseudomonadales</taxon>
        <taxon>Marinobacteraceae</taxon>
        <taxon>Marinobacter</taxon>
    </lineage>
</organism>
<dbReference type="InterPro" id="IPR036568">
    <property type="entry name" value="GGCT-like_sf"/>
</dbReference>
<dbReference type="PANTHER" id="PTHR12935">
    <property type="entry name" value="GAMMA-GLUTAMYLCYCLOTRANSFERASE"/>
    <property type="match status" value="1"/>
</dbReference>
<evidence type="ECO:0000313" key="2">
    <source>
        <dbReference type="EMBL" id="QSP94680.1"/>
    </source>
</evidence>
<dbReference type="Gene3D" id="3.10.490.10">
    <property type="entry name" value="Gamma-glutamyl cyclotransferase-like"/>
    <property type="match status" value="1"/>
</dbReference>
<keyword evidence="3" id="KW-1185">Reference proteome</keyword>
<reference evidence="2 3" key="1">
    <citation type="submission" date="2021-03" db="EMBL/GenBank/DDBJ databases">
        <title>Genome sequencing of Marinobacter sp. LPB0319.</title>
        <authorList>
            <person name="Kim J."/>
        </authorList>
    </citation>
    <scope>NUCLEOTIDE SEQUENCE [LARGE SCALE GENOMIC DNA]</scope>
    <source>
        <strain evidence="2 3">LPB0319</strain>
    </source>
</reference>
<dbReference type="CDD" id="cd06661">
    <property type="entry name" value="GGCT_like"/>
    <property type="match status" value="1"/>
</dbReference>
<accession>A0ABX7MQR8</accession>
<protein>
    <submittedName>
        <fullName evidence="2">Gamma-glutamylcyclotransferase</fullName>
    </submittedName>
</protein>
<dbReference type="InterPro" id="IPR013024">
    <property type="entry name" value="GGCT-like"/>
</dbReference>
<keyword evidence="1" id="KW-0456">Lyase</keyword>
<sequence length="164" mass="18477">MLYFAYGSNMSLARLRARVPSALALGQYRLHQHDLRFHKACHDGSAKCDAYFTSNVRDVIYGALFNIDPDEKPVLDKAEGLGFGYDEKTVDVLAVDGRPVRAVTYVATHIDTTLKPYSWYMNHVLIGAQETALPLEYIETKMISIAVVEDADSRRDARQRAIHD</sequence>
<name>A0ABX7MQR8_9GAMM</name>
<evidence type="ECO:0000256" key="1">
    <source>
        <dbReference type="ARBA" id="ARBA00023239"/>
    </source>
</evidence>
<gene>
    <name evidence="2" type="ORF">LPB19_16145</name>
</gene>
<proteinExistence type="predicted"/>
<dbReference type="Pfam" id="PF13772">
    <property type="entry name" value="AIG2_2"/>
    <property type="match status" value="1"/>
</dbReference>